<accession>A0A5C6B6S6</accession>
<protein>
    <recommendedName>
        <fullName evidence="3">Lipoprotein</fullName>
    </recommendedName>
</protein>
<name>A0A5C6B6S6_9BACT</name>
<dbReference type="PROSITE" id="PS51257">
    <property type="entry name" value="PROKAR_LIPOPROTEIN"/>
    <property type="match status" value="1"/>
</dbReference>
<evidence type="ECO:0000313" key="1">
    <source>
        <dbReference type="EMBL" id="TWU07580.1"/>
    </source>
</evidence>
<dbReference type="OrthoDB" id="288702at2"/>
<keyword evidence="2" id="KW-1185">Reference proteome</keyword>
<dbReference type="AlphaFoldDB" id="A0A5C6B6S6"/>
<gene>
    <name evidence="1" type="ORF">Pla52n_01530</name>
</gene>
<dbReference type="RefSeq" id="WP_146517785.1">
    <property type="nucleotide sequence ID" value="NZ_CP151726.1"/>
</dbReference>
<dbReference type="Proteomes" id="UP000320176">
    <property type="component" value="Unassembled WGS sequence"/>
</dbReference>
<dbReference type="EMBL" id="SJPN01000001">
    <property type="protein sequence ID" value="TWU07580.1"/>
    <property type="molecule type" value="Genomic_DNA"/>
</dbReference>
<proteinExistence type="predicted"/>
<organism evidence="1 2">
    <name type="scientific">Stieleria varia</name>
    <dbReference type="NCBI Taxonomy" id="2528005"/>
    <lineage>
        <taxon>Bacteria</taxon>
        <taxon>Pseudomonadati</taxon>
        <taxon>Planctomycetota</taxon>
        <taxon>Planctomycetia</taxon>
        <taxon>Pirellulales</taxon>
        <taxon>Pirellulaceae</taxon>
        <taxon>Stieleria</taxon>
    </lineage>
</organism>
<reference evidence="1 2" key="1">
    <citation type="submission" date="2019-02" db="EMBL/GenBank/DDBJ databases">
        <title>Deep-cultivation of Planctomycetes and their phenomic and genomic characterization uncovers novel biology.</title>
        <authorList>
            <person name="Wiegand S."/>
            <person name="Jogler M."/>
            <person name="Boedeker C."/>
            <person name="Pinto D."/>
            <person name="Vollmers J."/>
            <person name="Rivas-Marin E."/>
            <person name="Kohn T."/>
            <person name="Peeters S.H."/>
            <person name="Heuer A."/>
            <person name="Rast P."/>
            <person name="Oberbeckmann S."/>
            <person name="Bunk B."/>
            <person name="Jeske O."/>
            <person name="Meyerdierks A."/>
            <person name="Storesund J.E."/>
            <person name="Kallscheuer N."/>
            <person name="Luecker S."/>
            <person name="Lage O.M."/>
            <person name="Pohl T."/>
            <person name="Merkel B.J."/>
            <person name="Hornburger P."/>
            <person name="Mueller R.-W."/>
            <person name="Bruemmer F."/>
            <person name="Labrenz M."/>
            <person name="Spormann A.M."/>
            <person name="Op Den Camp H."/>
            <person name="Overmann J."/>
            <person name="Amann R."/>
            <person name="Jetten M.S.M."/>
            <person name="Mascher T."/>
            <person name="Medema M.H."/>
            <person name="Devos D.P."/>
            <person name="Kaster A.-K."/>
            <person name="Ovreas L."/>
            <person name="Rohde M."/>
            <person name="Galperin M.Y."/>
            <person name="Jogler C."/>
        </authorList>
    </citation>
    <scope>NUCLEOTIDE SEQUENCE [LARGE SCALE GENOMIC DNA]</scope>
    <source>
        <strain evidence="1 2">Pla52n</strain>
    </source>
</reference>
<evidence type="ECO:0000313" key="2">
    <source>
        <dbReference type="Proteomes" id="UP000320176"/>
    </source>
</evidence>
<comment type="caution">
    <text evidence="1">The sequence shown here is derived from an EMBL/GenBank/DDBJ whole genome shotgun (WGS) entry which is preliminary data.</text>
</comment>
<evidence type="ECO:0008006" key="3">
    <source>
        <dbReference type="Google" id="ProtNLM"/>
    </source>
</evidence>
<sequence length="130" mass="14019">MRFVSLLLAPMIVLGCASVGSPKFKVNTRDEMHVSINDAIPIGTPLARAREIMESAGFECELILSGSFTEDMGLIGDDGDYPAVANARYLQCKRANSTGLLTANFWTIAIVLDDGDKVSEVLVRVWGEGP</sequence>